<dbReference type="OrthoDB" id="9786132at2"/>
<dbReference type="PANTHER" id="PTHR30176:SF3">
    <property type="entry name" value="FERREDOXIN-TYPE PROTEIN NAPH"/>
    <property type="match status" value="1"/>
</dbReference>
<evidence type="ECO:0000313" key="10">
    <source>
        <dbReference type="Proteomes" id="UP000315010"/>
    </source>
</evidence>
<keyword evidence="10" id="KW-1185">Reference proteome</keyword>
<feature type="transmembrane region" description="Helical" evidence="7">
    <location>
        <begin position="212"/>
        <end position="231"/>
    </location>
</feature>
<organism evidence="9 10">
    <name type="scientific">Novipirellula herctigrandis</name>
    <dbReference type="NCBI Taxonomy" id="2527986"/>
    <lineage>
        <taxon>Bacteria</taxon>
        <taxon>Pseudomonadati</taxon>
        <taxon>Planctomycetota</taxon>
        <taxon>Planctomycetia</taxon>
        <taxon>Pirellulales</taxon>
        <taxon>Pirellulaceae</taxon>
        <taxon>Novipirellula</taxon>
    </lineage>
</organism>
<keyword evidence="4" id="KW-0249">Electron transport</keyword>
<dbReference type="InterPro" id="IPR017900">
    <property type="entry name" value="4Fe4S_Fe_S_CS"/>
</dbReference>
<feature type="transmembrane region" description="Helical" evidence="7">
    <location>
        <begin position="172"/>
        <end position="192"/>
    </location>
</feature>
<dbReference type="SUPFAM" id="SSF54862">
    <property type="entry name" value="4Fe-4S ferredoxins"/>
    <property type="match status" value="1"/>
</dbReference>
<dbReference type="Proteomes" id="UP000315010">
    <property type="component" value="Unassembled WGS sequence"/>
</dbReference>
<gene>
    <name evidence="9" type="primary">yccM_2</name>
    <name evidence="9" type="ORF">CA13_41270</name>
</gene>
<keyword evidence="3" id="KW-0479">Metal-binding</keyword>
<sequence length="483" mass="54433">MSTSPPQSDLPIAGENAGENIEHSAMLEAPEHVLSTLEKDGSRRWLRPRLAKGFWWKRRRAFAYALLVFFVVLPHIRIGGLPPVLLDIPARHFTLLGYTFLATDTLPLALAMLFGLLSIVLATALTGRVWCGWACPQTVYMEYVFRPIDRLFEGTKGKGGKPKEKIEGWRRFARWGVYLVLCALLANTFIAYFVGTDRLFQWMQSSPFQHPVAFLVMFGMTGLMMFDFLYFREQTCLIACPYGRFQSVMLDRQSLIVAYDPGRGEPRKKGRRTENDDAGDCVACNQCVVVCPTGIDIRDGLQLECINCTQCIDACDSVMSKVNKPAGLIRYSSQDALAGNPPKLLRLRTIAYPAILAVVGIALFLVVWNMSGFDARPLRDKGSPFTIQDQNTISNRFLMRLVNRTNEAREYTFEIIEPESASLYYVDTEKPKLDIDEQARFPFRVEVPTKTFGPSGNANGKVRVTDDAGNERILKMQLLGPRR</sequence>
<keyword evidence="5" id="KW-0408">Iron</keyword>
<dbReference type="GO" id="GO:0005886">
    <property type="term" value="C:plasma membrane"/>
    <property type="evidence" value="ECO:0007669"/>
    <property type="project" value="TreeGrafter"/>
</dbReference>
<evidence type="ECO:0000256" key="2">
    <source>
        <dbReference type="ARBA" id="ARBA00022485"/>
    </source>
</evidence>
<dbReference type="RefSeq" id="WP_146399300.1">
    <property type="nucleotide sequence ID" value="NZ_SJPJ01000001.1"/>
</dbReference>
<evidence type="ECO:0000256" key="5">
    <source>
        <dbReference type="ARBA" id="ARBA00023004"/>
    </source>
</evidence>
<dbReference type="AlphaFoldDB" id="A0A5C5Z5Z0"/>
<keyword evidence="1" id="KW-0813">Transport</keyword>
<evidence type="ECO:0000256" key="1">
    <source>
        <dbReference type="ARBA" id="ARBA00022448"/>
    </source>
</evidence>
<feature type="transmembrane region" description="Helical" evidence="7">
    <location>
        <begin position="350"/>
        <end position="370"/>
    </location>
</feature>
<name>A0A5C5Z5Z0_9BACT</name>
<dbReference type="Gene3D" id="2.60.40.10">
    <property type="entry name" value="Immunoglobulins"/>
    <property type="match status" value="1"/>
</dbReference>
<evidence type="ECO:0000313" key="9">
    <source>
        <dbReference type="EMBL" id="TWT82664.1"/>
    </source>
</evidence>
<reference evidence="9 10" key="1">
    <citation type="submission" date="2019-02" db="EMBL/GenBank/DDBJ databases">
        <title>Deep-cultivation of Planctomycetes and their phenomic and genomic characterization uncovers novel biology.</title>
        <authorList>
            <person name="Wiegand S."/>
            <person name="Jogler M."/>
            <person name="Boedeker C."/>
            <person name="Pinto D."/>
            <person name="Vollmers J."/>
            <person name="Rivas-Marin E."/>
            <person name="Kohn T."/>
            <person name="Peeters S.H."/>
            <person name="Heuer A."/>
            <person name="Rast P."/>
            <person name="Oberbeckmann S."/>
            <person name="Bunk B."/>
            <person name="Jeske O."/>
            <person name="Meyerdierks A."/>
            <person name="Storesund J.E."/>
            <person name="Kallscheuer N."/>
            <person name="Luecker S."/>
            <person name="Lage O.M."/>
            <person name="Pohl T."/>
            <person name="Merkel B.J."/>
            <person name="Hornburger P."/>
            <person name="Mueller R.-W."/>
            <person name="Bruemmer F."/>
            <person name="Labrenz M."/>
            <person name="Spormann A.M."/>
            <person name="Op Den Camp H."/>
            <person name="Overmann J."/>
            <person name="Amann R."/>
            <person name="Jetten M.S.M."/>
            <person name="Mascher T."/>
            <person name="Medema M.H."/>
            <person name="Devos D.P."/>
            <person name="Kaster A.-K."/>
            <person name="Ovreas L."/>
            <person name="Rohde M."/>
            <person name="Galperin M.Y."/>
            <person name="Jogler C."/>
        </authorList>
    </citation>
    <scope>NUCLEOTIDE SEQUENCE [LARGE SCALE GENOMIC DNA]</scope>
    <source>
        <strain evidence="9 10">CA13</strain>
    </source>
</reference>
<protein>
    <submittedName>
        <fullName evidence="9">Putative electron transport protein YccM</fullName>
    </submittedName>
</protein>
<dbReference type="Pfam" id="PF11614">
    <property type="entry name" value="FixG_C"/>
    <property type="match status" value="1"/>
</dbReference>
<dbReference type="PANTHER" id="PTHR30176">
    <property type="entry name" value="FERREDOXIN-TYPE PROTEIN NAPH"/>
    <property type="match status" value="1"/>
</dbReference>
<dbReference type="InterPro" id="IPR013783">
    <property type="entry name" value="Ig-like_fold"/>
</dbReference>
<keyword evidence="7" id="KW-0812">Transmembrane</keyword>
<feature type="transmembrane region" description="Helical" evidence="7">
    <location>
        <begin position="61"/>
        <end position="86"/>
    </location>
</feature>
<dbReference type="InterPro" id="IPR017896">
    <property type="entry name" value="4Fe4S_Fe-S-bd"/>
</dbReference>
<dbReference type="EMBL" id="SJPJ01000001">
    <property type="protein sequence ID" value="TWT82664.1"/>
    <property type="molecule type" value="Genomic_DNA"/>
</dbReference>
<evidence type="ECO:0000256" key="6">
    <source>
        <dbReference type="ARBA" id="ARBA00023014"/>
    </source>
</evidence>
<dbReference type="InterPro" id="IPR014116">
    <property type="entry name" value="Cyt_c_oxidase_cbb3_FixG"/>
</dbReference>
<dbReference type="Pfam" id="PF12801">
    <property type="entry name" value="Fer4_5"/>
    <property type="match status" value="1"/>
</dbReference>
<dbReference type="InterPro" id="IPR051684">
    <property type="entry name" value="Electron_Trans/Redox"/>
</dbReference>
<keyword evidence="6" id="KW-0411">Iron-sulfur</keyword>
<keyword evidence="7" id="KW-1133">Transmembrane helix</keyword>
<accession>A0A5C5Z5Z0</accession>
<dbReference type="PROSITE" id="PS00198">
    <property type="entry name" value="4FE4S_FER_1"/>
    <property type="match status" value="1"/>
</dbReference>
<dbReference type="InterPro" id="IPR032879">
    <property type="entry name" value="FixG_C"/>
</dbReference>
<dbReference type="NCBIfam" id="TIGR02745">
    <property type="entry name" value="ccoG_rdxA_fixG"/>
    <property type="match status" value="1"/>
</dbReference>
<evidence type="ECO:0000256" key="7">
    <source>
        <dbReference type="SAM" id="Phobius"/>
    </source>
</evidence>
<evidence type="ECO:0000256" key="3">
    <source>
        <dbReference type="ARBA" id="ARBA00022723"/>
    </source>
</evidence>
<comment type="caution">
    <text evidence="9">The sequence shown here is derived from an EMBL/GenBank/DDBJ whole genome shotgun (WGS) entry which is preliminary data.</text>
</comment>
<dbReference type="PROSITE" id="PS51379">
    <property type="entry name" value="4FE4S_FER_2"/>
    <property type="match status" value="1"/>
</dbReference>
<keyword evidence="7" id="KW-0472">Membrane</keyword>
<feature type="domain" description="4Fe-4S ferredoxin-type" evidence="8">
    <location>
        <begin position="271"/>
        <end position="300"/>
    </location>
</feature>
<dbReference type="Pfam" id="PF13746">
    <property type="entry name" value="Fer4_18"/>
    <property type="match status" value="1"/>
</dbReference>
<dbReference type="GO" id="GO:0051539">
    <property type="term" value="F:4 iron, 4 sulfur cluster binding"/>
    <property type="evidence" value="ECO:0007669"/>
    <property type="project" value="UniProtKB-KW"/>
</dbReference>
<evidence type="ECO:0000259" key="8">
    <source>
        <dbReference type="PROSITE" id="PS51379"/>
    </source>
</evidence>
<feature type="transmembrane region" description="Helical" evidence="7">
    <location>
        <begin position="106"/>
        <end position="131"/>
    </location>
</feature>
<keyword evidence="2" id="KW-0004">4Fe-4S</keyword>
<proteinExistence type="predicted"/>
<evidence type="ECO:0000256" key="4">
    <source>
        <dbReference type="ARBA" id="ARBA00022982"/>
    </source>
</evidence>
<dbReference type="GO" id="GO:0046872">
    <property type="term" value="F:metal ion binding"/>
    <property type="evidence" value="ECO:0007669"/>
    <property type="project" value="UniProtKB-KW"/>
</dbReference>